<accession>M1XIH6</accession>
<sequence>MHFMYDILTALYLTTPKLSHYFYQYLKLLIIKHHSGHRTNLLKYLDRFEIDKNQTGISTSSLVVQAMNENKYLQYNQKLLLPLSMYYQMHAFHLVYRMNDEIHIDDINQMNLRLSEKSVDIQEKSKIQTYITFEIGKDVWLKMHRYYQIHVIEKYDAHYLIVTFKMTRLEAIQLCFMYRSNIRIISPPDLREQVIDELLLLQSTYLKQQIQITKLQ</sequence>
<evidence type="ECO:0000313" key="1">
    <source>
        <dbReference type="EMBL" id="CCP89987.1"/>
    </source>
</evidence>
<protein>
    <submittedName>
        <fullName evidence="1">Uncharacterized protein</fullName>
    </submittedName>
</protein>
<reference evidence="1" key="1">
    <citation type="submission" date="2012-12" db="EMBL/GenBank/DDBJ databases">
        <authorList>
            <person name="Hill-Cawthorne G."/>
        </authorList>
    </citation>
    <scope>NUCLEOTIDE SEQUENCE</scope>
    <source>
        <strain evidence="1">CMFT540</strain>
    </source>
</reference>
<dbReference type="AlphaFoldDB" id="M1XIH6"/>
<proteinExistence type="predicted"/>
<dbReference type="EMBL" id="HF569116">
    <property type="protein sequence ID" value="CCP89987.1"/>
    <property type="molecule type" value="Genomic_DNA"/>
</dbReference>
<name>M1XIH6_STAAU</name>
<reference evidence="1" key="2">
    <citation type="journal article" date="2014" name="PLoS ONE">
        <title>Recombinations in Staphylococcal Cassette Chromosome mec Elements Compromise the Molecular Detection of Methicillin Resistance in Staphylococcus aureus.</title>
        <authorList>
            <person name="Hill-Cawthorne G.A."/>
            <person name="Hudson L.O."/>
            <person name="El Ghany M.F."/>
            <person name="Piepenburg O."/>
            <person name="Nair M."/>
            <person name="Dodgson A."/>
            <person name="Forrest M.S."/>
            <person name="Clark T.G."/>
            <person name="Pain A."/>
        </authorList>
    </citation>
    <scope>NUCLEOTIDE SEQUENCE</scope>
    <source>
        <strain evidence="1">CMFT540</strain>
    </source>
</reference>
<organism evidence="1">
    <name type="scientific">Staphylococcus aureus</name>
    <dbReference type="NCBI Taxonomy" id="1280"/>
    <lineage>
        <taxon>Bacteria</taxon>
        <taxon>Bacillati</taxon>
        <taxon>Bacillota</taxon>
        <taxon>Bacilli</taxon>
        <taxon>Bacillales</taxon>
        <taxon>Staphylococcaceae</taxon>
        <taxon>Staphylococcus</taxon>
    </lineage>
</organism>